<organism evidence="7 8">
    <name type="scientific">Virgibacillus tibetensis</name>
    <dbReference type="NCBI Taxonomy" id="3042313"/>
    <lineage>
        <taxon>Bacteria</taxon>
        <taxon>Bacillati</taxon>
        <taxon>Bacillota</taxon>
        <taxon>Bacilli</taxon>
        <taxon>Bacillales</taxon>
        <taxon>Bacillaceae</taxon>
        <taxon>Virgibacillus</taxon>
    </lineage>
</organism>
<evidence type="ECO:0000256" key="3">
    <source>
        <dbReference type="ARBA" id="ARBA00022723"/>
    </source>
</evidence>
<dbReference type="RefSeq" id="WP_327607052.1">
    <property type="nucleotide sequence ID" value="NZ_JARZFX010000002.1"/>
</dbReference>
<comment type="cofactor">
    <cofactor evidence="1">
        <name>Zn(2+)</name>
        <dbReference type="ChEBI" id="CHEBI:29105"/>
    </cofactor>
</comment>
<name>A0ABU6KDE0_9BACI</name>
<evidence type="ECO:0000256" key="2">
    <source>
        <dbReference type="ARBA" id="ARBA00008072"/>
    </source>
</evidence>
<accession>A0ABU6KDE0</accession>
<dbReference type="Gene3D" id="3.40.50.720">
    <property type="entry name" value="NAD(P)-binding Rossmann-like Domain"/>
    <property type="match status" value="1"/>
</dbReference>
<dbReference type="InterPro" id="IPR036291">
    <property type="entry name" value="NAD(P)-bd_dom_sf"/>
</dbReference>
<protein>
    <submittedName>
        <fullName evidence="7">Zinc-binding dehydrogenase</fullName>
    </submittedName>
</protein>
<evidence type="ECO:0000256" key="4">
    <source>
        <dbReference type="ARBA" id="ARBA00022833"/>
    </source>
</evidence>
<dbReference type="Proteomes" id="UP001335737">
    <property type="component" value="Unassembled WGS sequence"/>
</dbReference>
<evidence type="ECO:0000256" key="1">
    <source>
        <dbReference type="ARBA" id="ARBA00001947"/>
    </source>
</evidence>
<sequence length="166" mass="17727">MGLLLLLCAKAAGASETFVIDISKERLDKAKELGATHTINPLNENVEEKIRAITGKGVEVAFEAAGAQPTVTSALSALKKKGTLLVVAGFSQEISMDPNALLFKEVNINFSLAYANDFPAVIKSIAEGKLEVKQVITKQIKLDDLVEGGLELLTEDKSYAKILVSP</sequence>
<dbReference type="EMBL" id="JARZFX010000002">
    <property type="protein sequence ID" value="MEC5423190.1"/>
    <property type="molecule type" value="Genomic_DNA"/>
</dbReference>
<keyword evidence="5" id="KW-0560">Oxidoreductase</keyword>
<keyword evidence="4" id="KW-0862">Zinc</keyword>
<reference evidence="7 8" key="1">
    <citation type="journal article" date="2024" name="Int. J. Syst. Evol. Microbiol.">
        <title>Virgibacillus tibetensis sp. nov., isolated from salt lake on the Tibetan Plateau of China.</title>
        <authorList>
            <person name="Phurbu D."/>
            <person name="Liu Z.-X."/>
            <person name="Wang R."/>
            <person name="Zheng Y.-Y."/>
            <person name="Liu H.-C."/>
            <person name="Zhou Y.-G."/>
            <person name="Yu Y.-J."/>
            <person name="Li A.-H."/>
        </authorList>
    </citation>
    <scope>NUCLEOTIDE SEQUENCE [LARGE SCALE GENOMIC DNA]</scope>
    <source>
        <strain evidence="7 8">C22-A2</strain>
    </source>
</reference>
<dbReference type="Pfam" id="PF00107">
    <property type="entry name" value="ADH_zinc_N"/>
    <property type="match status" value="1"/>
</dbReference>
<evidence type="ECO:0000313" key="8">
    <source>
        <dbReference type="Proteomes" id="UP001335737"/>
    </source>
</evidence>
<feature type="domain" description="Alcohol dehydrogenase-like C-terminal" evidence="6">
    <location>
        <begin position="2"/>
        <end position="126"/>
    </location>
</feature>
<evidence type="ECO:0000259" key="6">
    <source>
        <dbReference type="Pfam" id="PF00107"/>
    </source>
</evidence>
<evidence type="ECO:0000313" key="7">
    <source>
        <dbReference type="EMBL" id="MEC5423190.1"/>
    </source>
</evidence>
<comment type="caution">
    <text evidence="7">The sequence shown here is derived from an EMBL/GenBank/DDBJ whole genome shotgun (WGS) entry which is preliminary data.</text>
</comment>
<keyword evidence="8" id="KW-1185">Reference proteome</keyword>
<dbReference type="SUPFAM" id="SSF51735">
    <property type="entry name" value="NAD(P)-binding Rossmann-fold domains"/>
    <property type="match status" value="1"/>
</dbReference>
<comment type="similarity">
    <text evidence="2">Belongs to the zinc-containing alcohol dehydrogenase family.</text>
</comment>
<evidence type="ECO:0000256" key="5">
    <source>
        <dbReference type="ARBA" id="ARBA00023002"/>
    </source>
</evidence>
<proteinExistence type="inferred from homology"/>
<dbReference type="PANTHER" id="PTHR43161:SF23">
    <property type="entry name" value="(R,R)-BUTANEDIOL DEHYDROGENASE-RELATED"/>
    <property type="match status" value="1"/>
</dbReference>
<gene>
    <name evidence="7" type="ORF">QGM71_06705</name>
</gene>
<keyword evidence="3" id="KW-0479">Metal-binding</keyword>
<dbReference type="Gene3D" id="3.90.180.10">
    <property type="entry name" value="Medium-chain alcohol dehydrogenases, catalytic domain"/>
    <property type="match status" value="1"/>
</dbReference>
<dbReference type="InterPro" id="IPR013149">
    <property type="entry name" value="ADH-like_C"/>
</dbReference>
<dbReference type="PANTHER" id="PTHR43161">
    <property type="entry name" value="SORBITOL DEHYDROGENASE"/>
    <property type="match status" value="1"/>
</dbReference>